<feature type="domain" description="Rv3660c-like CheY-like N-terminal" evidence="1">
    <location>
        <begin position="28"/>
        <end position="123"/>
    </location>
</feature>
<organism evidence="2 3">
    <name type="scientific">Arthrobacter sulfonylureivorans</name>
    <dbReference type="NCBI Taxonomy" id="2486855"/>
    <lineage>
        <taxon>Bacteria</taxon>
        <taxon>Bacillati</taxon>
        <taxon>Actinomycetota</taxon>
        <taxon>Actinomycetes</taxon>
        <taxon>Micrococcales</taxon>
        <taxon>Micrococcaceae</taxon>
        <taxon>Arthrobacter</taxon>
    </lineage>
</organism>
<dbReference type="InterPro" id="IPR027417">
    <property type="entry name" value="P-loop_NTPase"/>
</dbReference>
<sequence>MPRHQTVNERTLWRPAEATDVVLLGGTDRLRDDIARIAAAAGLALRPESPREAPVSAAGATPVLLGTGYARVPRTSAEVIVVGFIDEAPALWDLAASTGAGRVAVLPDGAAWLAEYLSRTWRRETTGKLVAVHGASGGVGASALAGWLAATAARSGTATVLVDGDPLGGGLSSAMGAADVPGLVWPDLTEVQGTVNPVQLAASLPAIAGFSLLSWPGTGEAFLPETPAIDTAAAIMAAAAGAFGLVVIDAGRLGTGHDIGSPADDIVLLTRADCRSRRAAATAVTAAVGTGANVHVVVRGPLPAGTDEQLIADGLGVPLAGYLPHLRAVPACQRDGRLPELASNRRIRSLCASVLDRLDTGHKPGRLP</sequence>
<evidence type="ECO:0000313" key="3">
    <source>
        <dbReference type="Proteomes" id="UP000829069"/>
    </source>
</evidence>
<accession>A0ABY3W991</accession>
<dbReference type="SUPFAM" id="SSF52540">
    <property type="entry name" value="P-loop containing nucleoside triphosphate hydrolases"/>
    <property type="match status" value="1"/>
</dbReference>
<evidence type="ECO:0000259" key="1">
    <source>
        <dbReference type="Pfam" id="PF26563"/>
    </source>
</evidence>
<keyword evidence="3" id="KW-1185">Reference proteome</keyword>
<dbReference type="InterPro" id="IPR059050">
    <property type="entry name" value="Rv3660c_N"/>
</dbReference>
<dbReference type="NCBIfam" id="TIGR03815">
    <property type="entry name" value="CpaE_hom_Actino"/>
    <property type="match status" value="1"/>
</dbReference>
<evidence type="ECO:0000313" key="2">
    <source>
        <dbReference type="EMBL" id="UNK46566.1"/>
    </source>
</evidence>
<dbReference type="Pfam" id="PF26563">
    <property type="entry name" value="Rv3660c_N"/>
    <property type="match status" value="1"/>
</dbReference>
<dbReference type="RefSeq" id="WP_241914553.1">
    <property type="nucleotide sequence ID" value="NZ_CP093326.1"/>
</dbReference>
<dbReference type="Proteomes" id="UP000829069">
    <property type="component" value="Chromosome"/>
</dbReference>
<protein>
    <recommendedName>
        <fullName evidence="1">Rv3660c-like CheY-like N-terminal domain-containing protein</fullName>
    </recommendedName>
</protein>
<reference evidence="2 3" key="1">
    <citation type="submission" date="2022-03" db="EMBL/GenBank/DDBJ databases">
        <title>Isotopic signatures of nitrous oxide derived from detoxification processes.</title>
        <authorList>
            <person name="Behrendt U."/>
            <person name="Buchen C."/>
            <person name="Well R."/>
            <person name="Ulrich A."/>
            <person name="Rohe L."/>
            <person name="Kolb S."/>
            <person name="Schloter M."/>
            <person name="Horn M.A."/>
            <person name="Augustin J."/>
        </authorList>
    </citation>
    <scope>NUCLEOTIDE SEQUENCE [LARGE SCALE GENOMIC DNA]</scope>
    <source>
        <strain evidence="2 3">S4-C24</strain>
    </source>
</reference>
<name>A0ABY3W991_9MICC</name>
<dbReference type="Gene3D" id="3.40.50.300">
    <property type="entry name" value="P-loop containing nucleotide triphosphate hydrolases"/>
    <property type="match status" value="1"/>
</dbReference>
<dbReference type="EMBL" id="CP093326">
    <property type="protein sequence ID" value="UNK46566.1"/>
    <property type="molecule type" value="Genomic_DNA"/>
</dbReference>
<dbReference type="InterPro" id="IPR022521">
    <property type="entry name" value="Rv3660c"/>
</dbReference>
<gene>
    <name evidence="2" type="ORF">MNQ99_04170</name>
</gene>
<proteinExistence type="predicted"/>